<name>A0A024QCT8_9BACI</name>
<organism evidence="1 2">
    <name type="scientific">Virgibacillus massiliensis</name>
    <dbReference type="NCBI Taxonomy" id="1462526"/>
    <lineage>
        <taxon>Bacteria</taxon>
        <taxon>Bacillati</taxon>
        <taxon>Bacillota</taxon>
        <taxon>Bacilli</taxon>
        <taxon>Bacillales</taxon>
        <taxon>Bacillaceae</taxon>
        <taxon>Virgibacillus</taxon>
    </lineage>
</organism>
<proteinExistence type="predicted"/>
<protein>
    <recommendedName>
        <fullName evidence="3">DUF4030 domain-containing protein</fullName>
    </recommendedName>
</protein>
<evidence type="ECO:0008006" key="3">
    <source>
        <dbReference type="Google" id="ProtNLM"/>
    </source>
</evidence>
<dbReference type="RefSeq" id="WP_038244118.1">
    <property type="nucleotide sequence ID" value="NZ_BNER01000004.1"/>
</dbReference>
<evidence type="ECO:0000313" key="2">
    <source>
        <dbReference type="Proteomes" id="UP000028875"/>
    </source>
</evidence>
<sequence>MNKRIVRKITVLLLIGFVGLDFTGFSEVTSAKVKGSSNQLITHYEMINENIKLENAIHDSLKEVFKKKGFPDGRELTISHAQKEIIFVYRPYAKSDLNYLYDLKQRIEQVLKSKKYKGYDVKVLAYANDTNVTERLKREQKMMKEVAQKMEQIHQIQVHAGGGITSTDGRHETLNLSFYKKHKKIKDPQKINNYHKEFIKLAEEKGLNVKDFPTYFTDGIKRNWELKIIPAINQGLKDIEGLQITSTTVLTPNDPVFINTSINSSDPSAKEIGEHIEKLVKGLFQYDNVRKSFPGTQKIYVLSEDNKKINEG</sequence>
<dbReference type="AlphaFoldDB" id="A0A024QCT8"/>
<gene>
    <name evidence="1" type="ORF">BN990_02308</name>
</gene>
<reference evidence="2" key="2">
    <citation type="submission" date="2014-05" db="EMBL/GenBank/DDBJ databases">
        <title>Draft genome sequence of Virgibacillus massiliensis Vm-5.</title>
        <authorList>
            <person name="Khelaifia S."/>
            <person name="Croce O."/>
            <person name="Lagier J.C."/>
            <person name="Raoult D."/>
        </authorList>
    </citation>
    <scope>NUCLEOTIDE SEQUENCE [LARGE SCALE GENOMIC DNA]</scope>
    <source>
        <strain evidence="2">Vm-5</strain>
    </source>
</reference>
<reference evidence="1 2" key="1">
    <citation type="submission" date="2014-03" db="EMBL/GenBank/DDBJ databases">
        <authorList>
            <person name="Urmite Genomes U."/>
        </authorList>
    </citation>
    <scope>NUCLEOTIDE SEQUENCE [LARGE SCALE GENOMIC DNA]</scope>
    <source>
        <strain evidence="1 2">Vm-5</strain>
    </source>
</reference>
<dbReference type="OrthoDB" id="2924600at2"/>
<comment type="caution">
    <text evidence="1">The sequence shown here is derived from an EMBL/GenBank/DDBJ whole genome shotgun (WGS) entry which is preliminary data.</text>
</comment>
<dbReference type="EMBL" id="CCDP010000001">
    <property type="protein sequence ID" value="CDQ39990.1"/>
    <property type="molecule type" value="Genomic_DNA"/>
</dbReference>
<dbReference type="Proteomes" id="UP000028875">
    <property type="component" value="Unassembled WGS sequence"/>
</dbReference>
<evidence type="ECO:0000313" key="1">
    <source>
        <dbReference type="EMBL" id="CDQ39990.1"/>
    </source>
</evidence>
<accession>A0A024QCT8</accession>
<keyword evidence="2" id="KW-1185">Reference proteome</keyword>